<organism evidence="5 6">
    <name type="scientific">Croceicoccus marinus</name>
    <dbReference type="NCBI Taxonomy" id="450378"/>
    <lineage>
        <taxon>Bacteria</taxon>
        <taxon>Pseudomonadati</taxon>
        <taxon>Pseudomonadota</taxon>
        <taxon>Alphaproteobacteria</taxon>
        <taxon>Sphingomonadales</taxon>
        <taxon>Erythrobacteraceae</taxon>
        <taxon>Croceicoccus</taxon>
    </lineage>
</organism>
<dbReference type="PRINTS" id="PR00034">
    <property type="entry name" value="HTHCRP"/>
</dbReference>
<dbReference type="InterPro" id="IPR036388">
    <property type="entry name" value="WH-like_DNA-bd_sf"/>
</dbReference>
<dbReference type="FunFam" id="1.10.10.10:FF:000028">
    <property type="entry name" value="Fumarate/nitrate reduction transcriptional regulator Fnr"/>
    <property type="match status" value="1"/>
</dbReference>
<accession>A0A7G6VSF1</accession>
<sequence length="252" mass="26766">MQTLRSAPPANCEQPIDRFVADVLPSEVSQAARLRLRELAQPVSAIGGEAVFSPCSRSRVVHIAQGAARLVAHASDRRDQVLSFHFAGDLVLVPARAAHGYTLYALGACEMVAFAADPLFELARSDAALGHELLTRTLRALARSREKTIALGRKTAQERVASFLVGMAQRIGVAGDKGCLLDLPMTRRGIADSLGLTIETISRQLGELRDAGLLATSGRSRIRLLDLPGLAARAGHLPVGHLSVGALTKSSI</sequence>
<dbReference type="Gene3D" id="2.60.120.10">
    <property type="entry name" value="Jelly Rolls"/>
    <property type="match status" value="1"/>
</dbReference>
<dbReference type="InterPro" id="IPR012318">
    <property type="entry name" value="HTH_CRP"/>
</dbReference>
<keyword evidence="3" id="KW-0804">Transcription</keyword>
<proteinExistence type="predicted"/>
<dbReference type="PROSITE" id="PS51063">
    <property type="entry name" value="HTH_CRP_2"/>
    <property type="match status" value="1"/>
</dbReference>
<evidence type="ECO:0000259" key="4">
    <source>
        <dbReference type="PROSITE" id="PS51063"/>
    </source>
</evidence>
<dbReference type="SUPFAM" id="SSF46785">
    <property type="entry name" value="Winged helix' DNA-binding domain"/>
    <property type="match status" value="1"/>
</dbReference>
<dbReference type="InterPro" id="IPR018335">
    <property type="entry name" value="Tscrpt_reg_HTH_Crp-type_CS"/>
</dbReference>
<keyword evidence="2" id="KW-0238">DNA-binding</keyword>
<evidence type="ECO:0000256" key="2">
    <source>
        <dbReference type="ARBA" id="ARBA00023125"/>
    </source>
</evidence>
<feature type="domain" description="HTH crp-type" evidence="4">
    <location>
        <begin position="154"/>
        <end position="228"/>
    </location>
</feature>
<dbReference type="Proteomes" id="UP000515297">
    <property type="component" value="Chromosome"/>
</dbReference>
<evidence type="ECO:0000256" key="1">
    <source>
        <dbReference type="ARBA" id="ARBA00023015"/>
    </source>
</evidence>
<dbReference type="AlphaFoldDB" id="A0A7G6VSF1"/>
<dbReference type="SMART" id="SM00419">
    <property type="entry name" value="HTH_CRP"/>
    <property type="match status" value="1"/>
</dbReference>
<dbReference type="PROSITE" id="PS00042">
    <property type="entry name" value="HTH_CRP_1"/>
    <property type="match status" value="1"/>
</dbReference>
<evidence type="ECO:0000256" key="3">
    <source>
        <dbReference type="ARBA" id="ARBA00023163"/>
    </source>
</evidence>
<evidence type="ECO:0000313" key="6">
    <source>
        <dbReference type="Proteomes" id="UP000515297"/>
    </source>
</evidence>
<dbReference type="InterPro" id="IPR036390">
    <property type="entry name" value="WH_DNA-bd_sf"/>
</dbReference>
<dbReference type="GO" id="GO:0003677">
    <property type="term" value="F:DNA binding"/>
    <property type="evidence" value="ECO:0007669"/>
    <property type="project" value="UniProtKB-KW"/>
</dbReference>
<dbReference type="InterPro" id="IPR018490">
    <property type="entry name" value="cNMP-bd_dom_sf"/>
</dbReference>
<name>A0A7G6VSF1_9SPHN</name>
<reference evidence="5 6" key="1">
    <citation type="submission" date="2020-08" db="EMBL/GenBank/DDBJ databases">
        <authorList>
            <person name="Liu G."/>
            <person name="Sun C."/>
        </authorList>
    </citation>
    <scope>NUCLEOTIDE SEQUENCE [LARGE SCALE GENOMIC DNA]</scope>
    <source>
        <strain evidence="5 6">OT19</strain>
    </source>
</reference>
<dbReference type="CDD" id="cd00092">
    <property type="entry name" value="HTH_CRP"/>
    <property type="match status" value="1"/>
</dbReference>
<gene>
    <name evidence="5" type="ORF">H4O24_11965</name>
</gene>
<dbReference type="RefSeq" id="WP_185883906.1">
    <property type="nucleotide sequence ID" value="NZ_CP060052.1"/>
</dbReference>
<evidence type="ECO:0000313" key="5">
    <source>
        <dbReference type="EMBL" id="QNE04666.1"/>
    </source>
</evidence>
<dbReference type="SUPFAM" id="SSF51206">
    <property type="entry name" value="cAMP-binding domain-like"/>
    <property type="match status" value="1"/>
</dbReference>
<keyword evidence="1" id="KW-0805">Transcription regulation</keyword>
<dbReference type="Gene3D" id="1.10.10.10">
    <property type="entry name" value="Winged helix-like DNA-binding domain superfamily/Winged helix DNA-binding domain"/>
    <property type="match status" value="1"/>
</dbReference>
<protein>
    <submittedName>
        <fullName evidence="5">Helix-turn-helix domain-containing protein</fullName>
    </submittedName>
</protein>
<dbReference type="InterPro" id="IPR014710">
    <property type="entry name" value="RmlC-like_jellyroll"/>
</dbReference>
<dbReference type="EMBL" id="CP060052">
    <property type="protein sequence ID" value="QNE04666.1"/>
    <property type="molecule type" value="Genomic_DNA"/>
</dbReference>
<dbReference type="Pfam" id="PF13545">
    <property type="entry name" value="HTH_Crp_2"/>
    <property type="match status" value="1"/>
</dbReference>
<dbReference type="GO" id="GO:0003700">
    <property type="term" value="F:DNA-binding transcription factor activity"/>
    <property type="evidence" value="ECO:0007669"/>
    <property type="project" value="InterPro"/>
</dbReference>